<keyword evidence="4 5" id="KW-0648">Protein biosynthesis</keyword>
<dbReference type="EMBL" id="CP046457">
    <property type="protein sequence ID" value="QGT99661.1"/>
    <property type="molecule type" value="Genomic_DNA"/>
</dbReference>
<dbReference type="Pfam" id="PF05670">
    <property type="entry name" value="NFACT-R_1"/>
    <property type="match status" value="1"/>
</dbReference>
<evidence type="ECO:0000256" key="4">
    <source>
        <dbReference type="ARBA" id="ARBA00022917"/>
    </source>
</evidence>
<evidence type="ECO:0000256" key="5">
    <source>
        <dbReference type="HAMAP-Rule" id="MF_00844"/>
    </source>
</evidence>
<dbReference type="InterPro" id="IPR008532">
    <property type="entry name" value="NFACT_RNA-bd"/>
</dbReference>
<proteinExistence type="inferred from homology"/>
<dbReference type="GO" id="GO:0019843">
    <property type="term" value="F:rRNA binding"/>
    <property type="evidence" value="ECO:0007669"/>
    <property type="project" value="UniProtKB-UniRule"/>
</dbReference>
<dbReference type="GO" id="GO:0072344">
    <property type="term" value="P:rescue of stalled ribosome"/>
    <property type="evidence" value="ECO:0007669"/>
    <property type="project" value="UniProtKB-UniRule"/>
</dbReference>
<dbReference type="PANTHER" id="PTHR15239">
    <property type="entry name" value="NUCLEAR EXPORT MEDIATOR FACTOR NEMF"/>
    <property type="match status" value="1"/>
</dbReference>
<keyword evidence="2 5" id="KW-0699">rRNA-binding</keyword>
<evidence type="ECO:0000256" key="1">
    <source>
        <dbReference type="ARBA" id="ARBA00022555"/>
    </source>
</evidence>
<dbReference type="GO" id="GO:0000049">
    <property type="term" value="F:tRNA binding"/>
    <property type="evidence" value="ECO:0007669"/>
    <property type="project" value="UniProtKB-UniRule"/>
</dbReference>
<dbReference type="FunFam" id="2.30.310.10:FF:000004">
    <property type="entry name" value="Fibronectin-binding protein A"/>
    <property type="match status" value="1"/>
</dbReference>
<keyword evidence="1 5" id="KW-0820">tRNA-binding</keyword>
<name>A0A6I6DJV8_9FIRM</name>
<dbReference type="AlphaFoldDB" id="A0A6I6DJV8"/>
<dbReference type="Gene3D" id="2.30.310.10">
    <property type="entry name" value="ibrinogen binding protein from staphylococcus aureus domain"/>
    <property type="match status" value="1"/>
</dbReference>
<keyword evidence="3 5" id="KW-0694">RNA-binding</keyword>
<feature type="region of interest" description="Disordered" evidence="6">
    <location>
        <begin position="444"/>
        <end position="466"/>
    </location>
</feature>
<evidence type="ECO:0000256" key="3">
    <source>
        <dbReference type="ARBA" id="ARBA00022884"/>
    </source>
</evidence>
<comment type="subunit">
    <text evidence="5">Associates with stalled 50S ribosomal subunits. Binds to RqcP.</text>
</comment>
<dbReference type="OrthoDB" id="9766163at2"/>
<dbReference type="RefSeq" id="WP_156203537.1">
    <property type="nucleotide sequence ID" value="NZ_CP046457.1"/>
</dbReference>
<accession>A0A6I6DJV8</accession>
<evidence type="ECO:0000256" key="2">
    <source>
        <dbReference type="ARBA" id="ARBA00022730"/>
    </source>
</evidence>
<dbReference type="GO" id="GO:0043023">
    <property type="term" value="F:ribosomal large subunit binding"/>
    <property type="evidence" value="ECO:0007669"/>
    <property type="project" value="UniProtKB-UniRule"/>
</dbReference>
<comment type="function">
    <text evidence="5">Key component of the ribosome quality control system (RQC), a ribosome-associated complex that mediates the extraction of incompletely synthesized nascent chains from stalled ribosomes and their subsequent degradation. RqcH recruits Ala-charged tRNA, and with RqcP directs the elongation of stalled nascent chains on 50S ribosomal subunits, leading to non-templated C-terminal alanine extensions (Ala tail). The Ala tail promotes nascent chain degradation. May add between 1 and at least 8 Ala residues. Binds to stalled 50S ribosomal subunits.</text>
</comment>
<gene>
    <name evidence="5" type="primary">rqcH</name>
    <name evidence="8" type="ORF">SYNTR_1068</name>
</gene>
<dbReference type="KEGG" id="salq:SYNTR_1068"/>
<sequence>MPFDGITIKAITHELNADLIDSRIDKIYQPEKDEIILSLRKPRIGSFRLLISTNPQWSRLHISSEKKVNPKKAPTFCMLLRKHLEGGKIKEVKQLELERIVHIRIEALNDFGEWKDKTLVCELMGKHSNLILIDPDNNIILDAINRYGSDISSYREVLPGKEYLFPPSQGKLNPFITQFDVFAKTIWENHAEAKLPQALFRTFTGISPFSAKELCLNAGLENNTPVEQCGEFELSKIYNYLISLLTDIDKGVIYPCVVENDNKLNDFAPFQIGNNCTKFESMNLACDYFYANKLAHLKLESTKSNLIKNLKSNLDRLYKKDFYQQGDYEKAIKNEKYKVWGELITAFSHQIKKGQSKTELENFYTGNYTTIDLDPRYTPIENAQRYFKIYNKSQKSLKHLEKLMAKNKKEISYLESVIHNISLAETHGEIAEIIEELEKEGYVKEKSKASKSSKTSKAKQEKSQPRKYLSSDNYIIYVGRNNRQNDILTTKEADRYDIWLHARNIPGSHVIINCNKKINKLEELPNNTLEEAASLAAYFSNAQDADKVEIDYTFRLNVRKPPGAKPGMVTYDKFKTILVNPQSEYNKKFIVNNQSN</sequence>
<dbReference type="InterPro" id="IPR043682">
    <property type="entry name" value="RqcH_bacterial"/>
</dbReference>
<protein>
    <recommendedName>
        <fullName evidence="5">Rqc2 homolog RqcH</fullName>
        <shortName evidence="5">RqcH</shortName>
    </recommendedName>
</protein>
<evidence type="ECO:0000313" key="8">
    <source>
        <dbReference type="EMBL" id="QGT99661.1"/>
    </source>
</evidence>
<dbReference type="GO" id="GO:1990112">
    <property type="term" value="C:RQC complex"/>
    <property type="evidence" value="ECO:0007669"/>
    <property type="project" value="TreeGrafter"/>
</dbReference>
<dbReference type="Gene3D" id="1.10.8.50">
    <property type="match status" value="1"/>
</dbReference>
<reference evidence="9" key="1">
    <citation type="journal article" date="2019" name="Microbiology">
        <title>Complete Genome Sequence of an Uncultured Bacterium of the Candidate Phylum Bipolaricaulota.</title>
        <authorList>
            <person name="Kadnikov V.V."/>
            <person name="Mardanov A.V."/>
            <person name="Beletsky A.V."/>
            <person name="Frank Y.A."/>
            <person name="Karnachuk O.V."/>
            <person name="Ravin N.V."/>
        </authorList>
    </citation>
    <scope>NUCLEOTIDE SEQUENCE [LARGE SCALE GENOMIC DNA]</scope>
</reference>
<comment type="similarity">
    <text evidence="5">Belongs to the NEMF family.</text>
</comment>
<evidence type="ECO:0000313" key="9">
    <source>
        <dbReference type="Proteomes" id="UP000426444"/>
    </source>
</evidence>
<dbReference type="Pfam" id="PF05833">
    <property type="entry name" value="NFACT_N"/>
    <property type="match status" value="1"/>
</dbReference>
<evidence type="ECO:0000259" key="7">
    <source>
        <dbReference type="Pfam" id="PF05670"/>
    </source>
</evidence>
<dbReference type="PANTHER" id="PTHR15239:SF6">
    <property type="entry name" value="RIBOSOME QUALITY CONTROL COMPLEX SUBUNIT NEMF"/>
    <property type="match status" value="1"/>
</dbReference>
<evidence type="ECO:0000256" key="6">
    <source>
        <dbReference type="SAM" id="MobiDB-lite"/>
    </source>
</evidence>
<dbReference type="InterPro" id="IPR051608">
    <property type="entry name" value="RQC_Subunit_NEMF"/>
</dbReference>
<organism evidence="8 9">
    <name type="scientific">Candidatus Syntrophocurvum alkaliphilum</name>
    <dbReference type="NCBI Taxonomy" id="2293317"/>
    <lineage>
        <taxon>Bacteria</taxon>
        <taxon>Bacillati</taxon>
        <taxon>Bacillota</taxon>
        <taxon>Clostridia</taxon>
        <taxon>Eubacteriales</taxon>
        <taxon>Syntrophomonadaceae</taxon>
        <taxon>Candidatus Syntrophocurvum</taxon>
    </lineage>
</organism>
<keyword evidence="9" id="KW-1185">Reference proteome</keyword>
<dbReference type="HAMAP" id="MF_00844_B">
    <property type="entry name" value="RqcH_B"/>
    <property type="match status" value="1"/>
</dbReference>
<dbReference type="Proteomes" id="UP000426444">
    <property type="component" value="Chromosome"/>
</dbReference>
<feature type="domain" description="NFACT RNA-binding" evidence="7">
    <location>
        <begin position="468"/>
        <end position="564"/>
    </location>
</feature>